<reference evidence="2" key="1">
    <citation type="submission" date="2022-11" db="UniProtKB">
        <authorList>
            <consortium name="WormBaseParasite"/>
        </authorList>
    </citation>
    <scope>IDENTIFICATION</scope>
</reference>
<evidence type="ECO:0000313" key="2">
    <source>
        <dbReference type="WBParaSite" id="nRc.2.0.1.t14852-RA"/>
    </source>
</evidence>
<dbReference type="AlphaFoldDB" id="A0A915IKZ6"/>
<proteinExistence type="predicted"/>
<dbReference type="WBParaSite" id="nRc.2.0.1.t14852-RA">
    <property type="protein sequence ID" value="nRc.2.0.1.t14852-RA"/>
    <property type="gene ID" value="nRc.2.0.1.g14852"/>
</dbReference>
<sequence length="90" mass="10391">MDAKNGQLRMTDDDDGHFIERSVHNFTQADINANRVVFSYDGAYGKNGQCNITHEEMFSSNVTHASSENFTYEMVRAFQFYYLKALPRLI</sequence>
<accession>A0A915IKZ6</accession>
<protein>
    <submittedName>
        <fullName evidence="2">Uncharacterized protein</fullName>
    </submittedName>
</protein>
<keyword evidence="1" id="KW-1185">Reference proteome</keyword>
<dbReference type="Proteomes" id="UP000887565">
    <property type="component" value="Unplaced"/>
</dbReference>
<organism evidence="1 2">
    <name type="scientific">Romanomermis culicivorax</name>
    <name type="common">Nematode worm</name>
    <dbReference type="NCBI Taxonomy" id="13658"/>
    <lineage>
        <taxon>Eukaryota</taxon>
        <taxon>Metazoa</taxon>
        <taxon>Ecdysozoa</taxon>
        <taxon>Nematoda</taxon>
        <taxon>Enoplea</taxon>
        <taxon>Dorylaimia</taxon>
        <taxon>Mermithida</taxon>
        <taxon>Mermithoidea</taxon>
        <taxon>Mermithidae</taxon>
        <taxon>Romanomermis</taxon>
    </lineage>
</organism>
<name>A0A915IKZ6_ROMCU</name>
<evidence type="ECO:0000313" key="1">
    <source>
        <dbReference type="Proteomes" id="UP000887565"/>
    </source>
</evidence>